<reference evidence="3 4" key="1">
    <citation type="submission" date="2019-04" db="EMBL/GenBank/DDBJ databases">
        <title>Three New Species of Nocardioides, Nocardioides euryhalodurans sp. nov., Nocardioides seonyuensis sp. nov. and Nocardioides eburneoflavus sp. nov. Isolated from Soil.</title>
        <authorList>
            <person name="Roh S.G."/>
            <person name="Lee C."/>
            <person name="Kim M.-K."/>
            <person name="Kim S.B."/>
        </authorList>
    </citation>
    <scope>NUCLEOTIDE SEQUENCE [LARGE SCALE GENOMIC DNA]</scope>
    <source>
        <strain evidence="3 4">MMS17-SY213</strain>
    </source>
</reference>
<sequence length="201" mass="21947">MSRSTAHRLAALLAPVALLLPTAAHAETVVTEDPAGDARAWTYFQEFQFVEAPEEASVDVIRTAAALGKRRLSVAVHFRDLEVRPRHETLLRIWTPRDTFDVTAQRLSARRATASLARQRGEAFGCRGLSVGYDGAADTVALSVPTRCIGSPRWVRLGVRSIASPEADPEAQTMTTYFADDGHRGGIRENSIGKGPRIRRG</sequence>
<evidence type="ECO:0000256" key="2">
    <source>
        <dbReference type="SAM" id="SignalP"/>
    </source>
</evidence>
<dbReference type="OrthoDB" id="3790986at2"/>
<comment type="caution">
    <text evidence="3">The sequence shown here is derived from an EMBL/GenBank/DDBJ whole genome shotgun (WGS) entry which is preliminary data.</text>
</comment>
<name>A0A4Z1CNC6_9ACTN</name>
<dbReference type="AlphaFoldDB" id="A0A4Z1CNC6"/>
<keyword evidence="4" id="KW-1185">Reference proteome</keyword>
<evidence type="ECO:0000313" key="4">
    <source>
        <dbReference type="Proteomes" id="UP000297496"/>
    </source>
</evidence>
<dbReference type="EMBL" id="SRRO01000001">
    <property type="protein sequence ID" value="TGN66477.1"/>
    <property type="molecule type" value="Genomic_DNA"/>
</dbReference>
<evidence type="ECO:0000256" key="1">
    <source>
        <dbReference type="SAM" id="MobiDB-lite"/>
    </source>
</evidence>
<dbReference type="RefSeq" id="WP_135840948.1">
    <property type="nucleotide sequence ID" value="NZ_SRRO01000001.1"/>
</dbReference>
<evidence type="ECO:0000313" key="3">
    <source>
        <dbReference type="EMBL" id="TGN66477.1"/>
    </source>
</evidence>
<organism evidence="3 4">
    <name type="scientific">Nocardioides eburneiflavus</name>
    <dbReference type="NCBI Taxonomy" id="2518372"/>
    <lineage>
        <taxon>Bacteria</taxon>
        <taxon>Bacillati</taxon>
        <taxon>Actinomycetota</taxon>
        <taxon>Actinomycetes</taxon>
        <taxon>Propionibacteriales</taxon>
        <taxon>Nocardioidaceae</taxon>
        <taxon>Nocardioides</taxon>
    </lineage>
</organism>
<feature type="region of interest" description="Disordered" evidence="1">
    <location>
        <begin position="178"/>
        <end position="201"/>
    </location>
</feature>
<gene>
    <name evidence="3" type="ORF">EXE59_22880</name>
</gene>
<keyword evidence="2" id="KW-0732">Signal</keyword>
<feature type="chain" id="PRO_5021423943" evidence="2">
    <location>
        <begin position="27"/>
        <end position="201"/>
    </location>
</feature>
<protein>
    <submittedName>
        <fullName evidence="3">Uncharacterized protein</fullName>
    </submittedName>
</protein>
<feature type="signal peptide" evidence="2">
    <location>
        <begin position="1"/>
        <end position="26"/>
    </location>
</feature>
<dbReference type="Proteomes" id="UP000297496">
    <property type="component" value="Unassembled WGS sequence"/>
</dbReference>
<proteinExistence type="predicted"/>
<accession>A0A4Z1CNC6</accession>